<dbReference type="AlphaFoldDB" id="A0AAN8VA56"/>
<gene>
    <name evidence="1" type="ORF">RJ641_006390</name>
</gene>
<keyword evidence="2" id="KW-1185">Reference proteome</keyword>
<proteinExistence type="predicted"/>
<dbReference type="EMBL" id="JBAMMX010000014">
    <property type="protein sequence ID" value="KAK6927799.1"/>
    <property type="molecule type" value="Genomic_DNA"/>
</dbReference>
<protein>
    <submittedName>
        <fullName evidence="1">Uncharacterized protein</fullName>
    </submittedName>
</protein>
<dbReference type="InterPro" id="IPR036869">
    <property type="entry name" value="J_dom_sf"/>
</dbReference>
<dbReference type="Gene3D" id="1.10.287.110">
    <property type="entry name" value="DnaJ domain"/>
    <property type="match status" value="1"/>
</dbReference>
<evidence type="ECO:0000313" key="2">
    <source>
        <dbReference type="Proteomes" id="UP001370490"/>
    </source>
</evidence>
<organism evidence="1 2">
    <name type="scientific">Dillenia turbinata</name>
    <dbReference type="NCBI Taxonomy" id="194707"/>
    <lineage>
        <taxon>Eukaryota</taxon>
        <taxon>Viridiplantae</taxon>
        <taxon>Streptophyta</taxon>
        <taxon>Embryophyta</taxon>
        <taxon>Tracheophyta</taxon>
        <taxon>Spermatophyta</taxon>
        <taxon>Magnoliopsida</taxon>
        <taxon>eudicotyledons</taxon>
        <taxon>Gunneridae</taxon>
        <taxon>Pentapetalae</taxon>
        <taxon>Dilleniales</taxon>
        <taxon>Dilleniaceae</taxon>
        <taxon>Dillenia</taxon>
    </lineage>
</organism>
<comment type="caution">
    <text evidence="1">The sequence shown here is derived from an EMBL/GenBank/DDBJ whole genome shotgun (WGS) entry which is preliminary data.</text>
</comment>
<name>A0AAN8VA56_9MAGN</name>
<sequence length="64" mass="6972">MDIFGALITASTDSCYDDTVQFNSSMLILGPDSEWQPIPLTKIITSAAVKKAYKKLANDSLVSF</sequence>
<reference evidence="1 2" key="1">
    <citation type="submission" date="2023-12" db="EMBL/GenBank/DDBJ databases">
        <title>A high-quality genome assembly for Dillenia turbinata (Dilleniales).</title>
        <authorList>
            <person name="Chanderbali A."/>
        </authorList>
    </citation>
    <scope>NUCLEOTIDE SEQUENCE [LARGE SCALE GENOMIC DNA]</scope>
    <source>
        <strain evidence="1">LSX21</strain>
        <tissue evidence="1">Leaf</tissue>
    </source>
</reference>
<dbReference type="Proteomes" id="UP001370490">
    <property type="component" value="Unassembled WGS sequence"/>
</dbReference>
<accession>A0AAN8VA56</accession>
<evidence type="ECO:0000313" key="1">
    <source>
        <dbReference type="EMBL" id="KAK6927799.1"/>
    </source>
</evidence>